<organism evidence="1 2">
    <name type="scientific">Azorhizophilus paspali</name>
    <name type="common">Azotobacter paspali</name>
    <dbReference type="NCBI Taxonomy" id="69963"/>
    <lineage>
        <taxon>Bacteria</taxon>
        <taxon>Pseudomonadati</taxon>
        <taxon>Pseudomonadota</taxon>
        <taxon>Gammaproteobacteria</taxon>
        <taxon>Pseudomonadales</taxon>
        <taxon>Pseudomonadaceae</taxon>
        <taxon>Azorhizophilus</taxon>
    </lineage>
</organism>
<gene>
    <name evidence="1" type="ORF">ACFFGX_19020</name>
</gene>
<dbReference type="EMBL" id="JBHLSS010000123">
    <property type="protein sequence ID" value="MFC0711544.1"/>
    <property type="molecule type" value="Genomic_DNA"/>
</dbReference>
<reference evidence="1 2" key="1">
    <citation type="submission" date="2024-09" db="EMBL/GenBank/DDBJ databases">
        <authorList>
            <person name="Sun Q."/>
            <person name="Mori K."/>
        </authorList>
    </citation>
    <scope>NUCLEOTIDE SEQUENCE [LARGE SCALE GENOMIC DNA]</scope>
    <source>
        <strain evidence="1 2">NCAIM B.01794</strain>
    </source>
</reference>
<proteinExistence type="predicted"/>
<evidence type="ECO:0000313" key="1">
    <source>
        <dbReference type="EMBL" id="MFC0711544.1"/>
    </source>
</evidence>
<evidence type="ECO:0000313" key="2">
    <source>
        <dbReference type="Proteomes" id="UP001589891"/>
    </source>
</evidence>
<comment type="caution">
    <text evidence="1">The sequence shown here is derived from an EMBL/GenBank/DDBJ whole genome shotgun (WGS) entry which is preliminary data.</text>
</comment>
<keyword evidence="2" id="KW-1185">Reference proteome</keyword>
<protein>
    <submittedName>
        <fullName evidence="1">Uncharacterized protein</fullName>
    </submittedName>
</protein>
<name>A0ABV6SPV8_AZOPA</name>
<dbReference type="RefSeq" id="WP_376948349.1">
    <property type="nucleotide sequence ID" value="NZ_CP171449.1"/>
</dbReference>
<dbReference type="Proteomes" id="UP001589891">
    <property type="component" value="Unassembled WGS sequence"/>
</dbReference>
<accession>A0ABV6SPV8</accession>
<sequence>MSVLALANLLRRPRPSRPALPERLHFHLRKRLASASDPIELNVKLERVMNLVPVKLS</sequence>